<keyword evidence="2" id="KW-1185">Reference proteome</keyword>
<reference evidence="1" key="1">
    <citation type="submission" date="2022-11" db="EMBL/GenBank/DDBJ databases">
        <title>Biodiversity and phylogenetic relationships of bacteria.</title>
        <authorList>
            <person name="Machado R.A.R."/>
            <person name="Bhat A."/>
            <person name="Loulou A."/>
            <person name="Kallel S."/>
        </authorList>
    </citation>
    <scope>NUCLEOTIDE SEQUENCE</scope>
    <source>
        <strain evidence="1">A-IN1</strain>
    </source>
</reference>
<evidence type="ECO:0008006" key="3">
    <source>
        <dbReference type="Google" id="ProtNLM"/>
    </source>
</evidence>
<dbReference type="Proteomes" id="UP001146019">
    <property type="component" value="Unassembled WGS sequence"/>
</dbReference>
<proteinExistence type="predicted"/>
<evidence type="ECO:0000313" key="2">
    <source>
        <dbReference type="Proteomes" id="UP001146019"/>
    </source>
</evidence>
<protein>
    <recommendedName>
        <fullName evidence="3">Tip attachment protein J domain-containing protein</fullName>
    </recommendedName>
</protein>
<dbReference type="EMBL" id="JAPKMY010000001">
    <property type="protein sequence ID" value="MCX5466486.1"/>
    <property type="molecule type" value="Genomic_DNA"/>
</dbReference>
<sequence>MWIQVALFVASLLISSLLQPKQKGQKPAAFEDFDFPTAEDGTPQIVVFGDVWLTDWTVIGVGNYRSKKIKVKQKGLLGSKEVDAGYKYFMGIHFGLSNAIDDIVEIKVADKSIWKGTLSTANLNVLNIDQPQIFGGDESEGGIVGTLWVMRGASDQQPLPQLQKMLGNDVPAYRGVATAFFDGQICSNSPYPKAWSLRVRRTNAGWDGSIWYPEKLVIWLKDNSIKAMNAAHIIYEAQTNRTWGRGFSESQLDLVSFKSVADQLYSEGFGICLAWRRQESLQEFIQQIIDQIGAAFYVDRTTGLWKLILIRDNYDASTLPSYDYSTGLLRVENDDNSANDLVTNQTIVTYRDPISNEDKPARAENLAAIQKNGVILENKTYVGIPTVEIAGRIAARDMKIAHSALKRFKVVLDRRAYALQPAAVFKLSLPERGIESMVFRAIRVEHNDLTNGEITVTALQDVFGLPATNYLKEQPSLWQPPSYAAKPVIDQIAYEVTYTDLLNSFSALDLATYPDNCYVGVIALQPSNLQLDYQIWAKKTTEAETYYQNLGNCDFNYVSSTIEVIQQSATTSICVLADPIDQDVEIGTRALLGNEIVRIQSINITNNSIVVGRGYIDTVPMLHPVGTKFAVYNSGRNVADQAFKALQAIDLKLLTRTSQQQLTLAQATKTTFITQNRKQRPYAPANVKLNDQYFPEQIQNNLNLKWSHRNRLNQTEQMNWTEFSQSPENGTVYNLKISDRSNTVFVDEQTPGTSFDWNIPKRFDGEMTTVLNITMNGPENSQTFTDTSPNNFPILNDGGVLIKSSTEAQGGSHASFGVGVLKTTAEYPKLDIYKQDHCIEFRVKTAPATHLIEHVDNLLIRIRHERQVIENIGIDYNILLYIKKNMIGVDVNGKLVTNGGAGETAKTVSYTANNLDPDTYYDIAIQSISIGTEIIGGTEITKAQITIFLNGEAVSTDVINLLSWDYPCSLVIQSDVDRPASGAVVMNGFRITKKLGGRYNGNYTPQPFITGTSDPLWNDVVLYIPMTGISGNVFTDVSNAPVSLNATDAVMTRSDTAAHGGSAAHFYYPILVVAPQPVLNLRDKSFTIEGRINGYGEIFRLSDSMALSINQYTLVLHNEFESTPLEERQSVSVFHGYGTIAGEPFPKYINFKIMRDGASGNTMLWIDDIEASGQFNPAQTDSATLLLGMFSRDFQTLQNSYFNGFKIETVGEDAVVVPNVNNPIKIELSAQRDGLDSYQTFSTEMTVI</sequence>
<dbReference type="AlphaFoldDB" id="A0A9X3DR36"/>
<comment type="caution">
    <text evidence="1">The sequence shown here is derived from an EMBL/GenBank/DDBJ whole genome shotgun (WGS) entry which is preliminary data.</text>
</comment>
<dbReference type="RefSeq" id="WP_266129004.1">
    <property type="nucleotide sequence ID" value="NZ_JAPKMY010000001.1"/>
</dbReference>
<gene>
    <name evidence="1" type="ORF">OSH00_01900</name>
</gene>
<accession>A0A9X3DR36</accession>
<evidence type="ECO:0000313" key="1">
    <source>
        <dbReference type="EMBL" id="MCX5466486.1"/>
    </source>
</evidence>
<organism evidence="1 2">
    <name type="scientific">Acinetobacter nematophilus</name>
    <dbReference type="NCBI Taxonomy" id="2994642"/>
    <lineage>
        <taxon>Bacteria</taxon>
        <taxon>Pseudomonadati</taxon>
        <taxon>Pseudomonadota</taxon>
        <taxon>Gammaproteobacteria</taxon>
        <taxon>Moraxellales</taxon>
        <taxon>Moraxellaceae</taxon>
        <taxon>Acinetobacter</taxon>
    </lineage>
</organism>
<name>A0A9X3DR36_9GAMM</name>